<accession>A0A9P7BHI7</accession>
<dbReference type="AlphaFoldDB" id="A0A9P7BHI7"/>
<feature type="domain" description="Mug135-like C-terminal" evidence="3">
    <location>
        <begin position="69"/>
        <end position="115"/>
    </location>
</feature>
<evidence type="ECO:0000313" key="4">
    <source>
        <dbReference type="EMBL" id="KAG0690079.1"/>
    </source>
</evidence>
<dbReference type="InterPro" id="IPR013902">
    <property type="entry name" value="Mug135-like_C"/>
</dbReference>
<reference evidence="4" key="1">
    <citation type="submission" date="2020-11" db="EMBL/GenBank/DDBJ databases">
        <title>Kefir isolates.</title>
        <authorList>
            <person name="Marcisauskas S."/>
            <person name="Kim Y."/>
            <person name="Blasche S."/>
        </authorList>
    </citation>
    <scope>NUCLEOTIDE SEQUENCE</scope>
    <source>
        <strain evidence="4">Olga-1</strain>
    </source>
</reference>
<gene>
    <name evidence="4" type="ORF">C6P40_003906</name>
</gene>
<dbReference type="Proteomes" id="UP000697127">
    <property type="component" value="Unassembled WGS sequence"/>
</dbReference>
<dbReference type="EMBL" id="PUHW01000047">
    <property type="protein sequence ID" value="KAG0690079.1"/>
    <property type="molecule type" value="Genomic_DNA"/>
</dbReference>
<organism evidence="4 5">
    <name type="scientific">Pichia californica</name>
    <dbReference type="NCBI Taxonomy" id="460514"/>
    <lineage>
        <taxon>Eukaryota</taxon>
        <taxon>Fungi</taxon>
        <taxon>Dikarya</taxon>
        <taxon>Ascomycota</taxon>
        <taxon>Saccharomycotina</taxon>
        <taxon>Pichiomycetes</taxon>
        <taxon>Pichiales</taxon>
        <taxon>Pichiaceae</taxon>
        <taxon>Pichia</taxon>
    </lineage>
</organism>
<sequence length="175" mass="21139">MNAEQERSTDVLLALQQIENSFRTQADAVTRLGEEVAAMRNEMKDNFNVVNYRLSVLENDALVRSKRSTINRIPFVVGIGPDDTLPPITDIHSINNMSEENVVVYLRGYDYYHKDKRDYHKDKRDYHKDKRDYHKDKRDYHKDKRDYHKDKRDYHKYQYDHHQCKYHEYLGEIII</sequence>
<protein>
    <recommendedName>
        <fullName evidence="3">Mug135-like C-terminal domain-containing protein</fullName>
    </recommendedName>
</protein>
<keyword evidence="5" id="KW-1185">Reference proteome</keyword>
<evidence type="ECO:0000256" key="2">
    <source>
        <dbReference type="SAM" id="MobiDB-lite"/>
    </source>
</evidence>
<feature type="region of interest" description="Disordered" evidence="2">
    <location>
        <begin position="121"/>
        <end position="147"/>
    </location>
</feature>
<comment type="similarity">
    <text evidence="1">Belongs to the UPF0612 family.</text>
</comment>
<proteinExistence type="inferred from homology"/>
<name>A0A9P7BHI7_9ASCO</name>
<evidence type="ECO:0000256" key="1">
    <source>
        <dbReference type="ARBA" id="ARBA00005788"/>
    </source>
</evidence>
<dbReference type="Pfam" id="PF08593">
    <property type="entry name" value="Mug135_C"/>
    <property type="match status" value="1"/>
</dbReference>
<comment type="caution">
    <text evidence="4">The sequence shown here is derived from an EMBL/GenBank/DDBJ whole genome shotgun (WGS) entry which is preliminary data.</text>
</comment>
<evidence type="ECO:0000313" key="5">
    <source>
        <dbReference type="Proteomes" id="UP000697127"/>
    </source>
</evidence>
<evidence type="ECO:0000259" key="3">
    <source>
        <dbReference type="Pfam" id="PF08593"/>
    </source>
</evidence>